<keyword evidence="6" id="KW-0966">Cell projection</keyword>
<dbReference type="SMART" id="SM00858">
    <property type="entry name" value="SAF"/>
    <property type="match status" value="1"/>
</dbReference>
<dbReference type="Pfam" id="PF17656">
    <property type="entry name" value="ChapFlgA_N"/>
    <property type="match status" value="1"/>
</dbReference>
<dbReference type="InterPro" id="IPR017585">
    <property type="entry name" value="SAF_FlgA"/>
</dbReference>
<keyword evidence="4" id="KW-1005">Bacterial flagellum biogenesis</keyword>
<dbReference type="PROSITE" id="PS50844">
    <property type="entry name" value="AFP_LIKE"/>
    <property type="match status" value="1"/>
</dbReference>
<evidence type="ECO:0000313" key="6">
    <source>
        <dbReference type="EMBL" id="HEN40960.1"/>
    </source>
</evidence>
<comment type="similarity">
    <text evidence="4">Belongs to the FlgA family.</text>
</comment>
<dbReference type="GO" id="GO:0044780">
    <property type="term" value="P:bacterial-type flagellum assembly"/>
    <property type="evidence" value="ECO:0007669"/>
    <property type="project" value="InterPro"/>
</dbReference>
<dbReference type="Pfam" id="PF13144">
    <property type="entry name" value="ChapFlgA"/>
    <property type="match status" value="1"/>
</dbReference>
<feature type="signal peptide" evidence="4">
    <location>
        <begin position="1"/>
        <end position="22"/>
    </location>
</feature>
<name>A0A831XE69_GEOME</name>
<dbReference type="Gene3D" id="2.30.30.760">
    <property type="match status" value="1"/>
</dbReference>
<feature type="chain" id="PRO_5033095745" description="Flagella basal body P-ring formation protein FlgA" evidence="4">
    <location>
        <begin position="23"/>
        <end position="239"/>
    </location>
</feature>
<dbReference type="Gene3D" id="3.90.1210.10">
    <property type="entry name" value="Antifreeze-like/N-acetylneuraminic acid synthase C-terminal domain"/>
    <property type="match status" value="1"/>
</dbReference>
<evidence type="ECO:0000256" key="4">
    <source>
        <dbReference type="RuleBase" id="RU362063"/>
    </source>
</evidence>
<evidence type="ECO:0000256" key="2">
    <source>
        <dbReference type="ARBA" id="ARBA00022729"/>
    </source>
</evidence>
<sequence length="239" mass="25743">MKRILATLSLFVTLIAAICASAAPPAFQVIPNARVKEVIADFVRQKTGGLGMETTLKRVGYQGDLTLPPGEVSFEVAAPNRWEGWGKANLALIVRVNDRVERNLSIPVEVEALADTVVVLRALERGDVIGPDDIAVQRRDISALTGRVYRSADEVIGKRTRVPVRANMPLKGDQLEKVPLVKSGQLVTILVENQAMRLTATGKARGSGAEGDIVMVQNLGSLKEVPARVIDSGTVQVDF</sequence>
<dbReference type="InterPro" id="IPR006190">
    <property type="entry name" value="SAF_AFP_Neu5Ac"/>
</dbReference>
<comment type="function">
    <text evidence="4">Involved in the assembly process of the P-ring formation. It may associate with FlgF on the rod constituting a structure essential for the P-ring assembly or may act as a modulator protein for the P-ring assembly.</text>
</comment>
<evidence type="ECO:0000256" key="1">
    <source>
        <dbReference type="ARBA" id="ARBA00004418"/>
    </source>
</evidence>
<organism evidence="6">
    <name type="scientific">Geobacter metallireducens</name>
    <dbReference type="NCBI Taxonomy" id="28232"/>
    <lineage>
        <taxon>Bacteria</taxon>
        <taxon>Pseudomonadati</taxon>
        <taxon>Thermodesulfobacteriota</taxon>
        <taxon>Desulfuromonadia</taxon>
        <taxon>Geobacterales</taxon>
        <taxon>Geobacteraceae</taxon>
        <taxon>Geobacter</taxon>
    </lineage>
</organism>
<reference evidence="6" key="1">
    <citation type="journal article" date="2020" name="mSystems">
        <title>Genome- and Community-Level Interaction Insights into Carbon Utilization and Element Cycling Functions of Hydrothermarchaeota in Hydrothermal Sediment.</title>
        <authorList>
            <person name="Zhou Z."/>
            <person name="Liu Y."/>
            <person name="Xu W."/>
            <person name="Pan J."/>
            <person name="Luo Z.H."/>
            <person name="Li M."/>
        </authorList>
    </citation>
    <scope>NUCLEOTIDE SEQUENCE [LARGE SCALE GENOMIC DNA]</scope>
    <source>
        <strain evidence="6">SpSt-349</strain>
    </source>
</reference>
<keyword evidence="6" id="KW-0969">Cilium</keyword>
<dbReference type="InterPro" id="IPR041231">
    <property type="entry name" value="FlgA_N"/>
</dbReference>
<dbReference type="NCBIfam" id="TIGR03170">
    <property type="entry name" value="flgA_cterm"/>
    <property type="match status" value="1"/>
</dbReference>
<evidence type="ECO:0000259" key="5">
    <source>
        <dbReference type="PROSITE" id="PS50844"/>
    </source>
</evidence>
<keyword evidence="2 4" id="KW-0732">Signal</keyword>
<proteinExistence type="inferred from homology"/>
<dbReference type="InterPro" id="IPR013974">
    <property type="entry name" value="SAF"/>
</dbReference>
<keyword evidence="6" id="KW-0282">Flagellum</keyword>
<dbReference type="GO" id="GO:0042597">
    <property type="term" value="C:periplasmic space"/>
    <property type="evidence" value="ECO:0007669"/>
    <property type="project" value="UniProtKB-SubCell"/>
</dbReference>
<dbReference type="EMBL" id="DSOV01000005">
    <property type="protein sequence ID" value="HEN40960.1"/>
    <property type="molecule type" value="Genomic_DNA"/>
</dbReference>
<comment type="caution">
    <text evidence="6">The sequence shown here is derived from an EMBL/GenBank/DDBJ whole genome shotgun (WGS) entry which is preliminary data.</text>
</comment>
<keyword evidence="3 4" id="KW-0574">Periplasm</keyword>
<dbReference type="PANTHER" id="PTHR36307">
    <property type="entry name" value="FLAGELLA BASAL BODY P-RING FORMATION PROTEIN FLGA"/>
    <property type="match status" value="1"/>
</dbReference>
<dbReference type="PANTHER" id="PTHR36307:SF1">
    <property type="entry name" value="FLAGELLA BASAL BODY P-RING FORMATION PROTEIN FLGA"/>
    <property type="match status" value="1"/>
</dbReference>
<evidence type="ECO:0000256" key="3">
    <source>
        <dbReference type="ARBA" id="ARBA00022764"/>
    </source>
</evidence>
<dbReference type="AlphaFoldDB" id="A0A831XE69"/>
<protein>
    <recommendedName>
        <fullName evidence="4">Flagella basal body P-ring formation protein FlgA</fullName>
    </recommendedName>
</protein>
<feature type="domain" description="AFP-like" evidence="5">
    <location>
        <begin position="116"/>
        <end position="178"/>
    </location>
</feature>
<accession>A0A831XE69</accession>
<dbReference type="InterPro" id="IPR039246">
    <property type="entry name" value="Flagellar_FlgA"/>
</dbReference>
<gene>
    <name evidence="6" type="primary">flgA</name>
    <name evidence="6" type="ORF">ENQ87_01090</name>
</gene>
<dbReference type="CDD" id="cd11614">
    <property type="entry name" value="SAF_CpaB_FlgA_like"/>
    <property type="match status" value="1"/>
</dbReference>
<comment type="subcellular location">
    <subcellularLocation>
        <location evidence="1 4">Periplasm</location>
    </subcellularLocation>
</comment>